<dbReference type="RefSeq" id="WP_344612342.1">
    <property type="nucleotide sequence ID" value="NZ_BAAARV010000019.1"/>
</dbReference>
<gene>
    <name evidence="6" type="ORF">GCM10010170_023460</name>
</gene>
<dbReference type="PANTHER" id="PTHR30024:SF47">
    <property type="entry name" value="TAURINE-BINDING PERIPLASMIC PROTEIN"/>
    <property type="match status" value="1"/>
</dbReference>
<keyword evidence="3 4" id="KW-0732">Signal</keyword>
<evidence type="ECO:0000256" key="1">
    <source>
        <dbReference type="ARBA" id="ARBA00004418"/>
    </source>
</evidence>
<evidence type="ECO:0000259" key="5">
    <source>
        <dbReference type="Pfam" id="PF09084"/>
    </source>
</evidence>
<dbReference type="PANTHER" id="PTHR30024">
    <property type="entry name" value="ALIPHATIC SULFONATES-BINDING PROTEIN-RELATED"/>
    <property type="match status" value="1"/>
</dbReference>
<evidence type="ECO:0000313" key="7">
    <source>
        <dbReference type="Proteomes" id="UP001501444"/>
    </source>
</evidence>
<feature type="chain" id="PRO_5045666664" evidence="4">
    <location>
        <begin position="22"/>
        <end position="373"/>
    </location>
</feature>
<accession>A0ABP5SWS2</accession>
<comment type="caution">
    <text evidence="6">The sequence shown here is derived from an EMBL/GenBank/DDBJ whole genome shotgun (WGS) entry which is preliminary data.</text>
</comment>
<dbReference type="Proteomes" id="UP001501444">
    <property type="component" value="Unassembled WGS sequence"/>
</dbReference>
<feature type="signal peptide" evidence="4">
    <location>
        <begin position="1"/>
        <end position="21"/>
    </location>
</feature>
<comment type="similarity">
    <text evidence="2">Belongs to the bacterial solute-binding protein SsuA/TauA family.</text>
</comment>
<dbReference type="SUPFAM" id="SSF53850">
    <property type="entry name" value="Periplasmic binding protein-like II"/>
    <property type="match status" value="1"/>
</dbReference>
<evidence type="ECO:0000313" key="6">
    <source>
        <dbReference type="EMBL" id="GAA2340483.1"/>
    </source>
</evidence>
<dbReference type="EMBL" id="BAAARV010000019">
    <property type="protein sequence ID" value="GAA2340483.1"/>
    <property type="molecule type" value="Genomic_DNA"/>
</dbReference>
<evidence type="ECO:0000256" key="3">
    <source>
        <dbReference type="ARBA" id="ARBA00022729"/>
    </source>
</evidence>
<evidence type="ECO:0000256" key="2">
    <source>
        <dbReference type="ARBA" id="ARBA00010742"/>
    </source>
</evidence>
<feature type="domain" description="SsuA/THI5-like" evidence="5">
    <location>
        <begin position="51"/>
        <end position="266"/>
    </location>
</feature>
<dbReference type="InterPro" id="IPR015168">
    <property type="entry name" value="SsuA/THI5"/>
</dbReference>
<dbReference type="Gene3D" id="3.40.190.10">
    <property type="entry name" value="Periplasmic binding protein-like II"/>
    <property type="match status" value="2"/>
</dbReference>
<dbReference type="Pfam" id="PF09084">
    <property type="entry name" value="NMT1"/>
    <property type="match status" value="1"/>
</dbReference>
<keyword evidence="7" id="KW-1185">Reference proteome</keyword>
<evidence type="ECO:0000256" key="4">
    <source>
        <dbReference type="SAM" id="SignalP"/>
    </source>
</evidence>
<protein>
    <submittedName>
        <fullName evidence="6">ABC transporter substrate-binding protein</fullName>
    </submittedName>
</protein>
<comment type="subcellular location">
    <subcellularLocation>
        <location evidence="1">Periplasm</location>
    </subcellularLocation>
</comment>
<sequence>MFRRPFALAAALSALALVASACGGAKDSGTPAAGGLTSVNYVTTATVPGSTQIALYAVPKQMGFFKEEGLEANLKTANGSSAALQVIASGDALATNAEVASTMAAVEQGVQVRTIGSINTSFPWKIGIPAGSNIKSPADLKGKKIGVISLASGSNLFTRSFLNENGINPDKDVKILPVGQGTQAKAALDSGQVDAIALYAELFSQLEQAGSKFTYLDNPSLFDGMPSISFTVSARTLSGKDRELAVKYARAAYKGLMFARLNPEAAVEMGLKTFPELAGTGGDTPKRRAELLTLLKAWMTTSTPQTDDTSAWPAWGQLSDDQLKKAAQWAVSTGQVKKEPNVADVFDGSLIKEINDFDHDAVIKAAKDYKTAG</sequence>
<dbReference type="PROSITE" id="PS51257">
    <property type="entry name" value="PROKAR_LIPOPROTEIN"/>
    <property type="match status" value="1"/>
</dbReference>
<organism evidence="6 7">
    <name type="scientific">Dactylosporangium salmoneum</name>
    <dbReference type="NCBI Taxonomy" id="53361"/>
    <lineage>
        <taxon>Bacteria</taxon>
        <taxon>Bacillati</taxon>
        <taxon>Actinomycetota</taxon>
        <taxon>Actinomycetes</taxon>
        <taxon>Micromonosporales</taxon>
        <taxon>Micromonosporaceae</taxon>
        <taxon>Dactylosporangium</taxon>
    </lineage>
</organism>
<proteinExistence type="inferred from homology"/>
<name>A0ABP5SWS2_9ACTN</name>
<reference evidence="7" key="1">
    <citation type="journal article" date="2019" name="Int. J. Syst. Evol. Microbiol.">
        <title>The Global Catalogue of Microorganisms (GCM) 10K type strain sequencing project: providing services to taxonomists for standard genome sequencing and annotation.</title>
        <authorList>
            <consortium name="The Broad Institute Genomics Platform"/>
            <consortium name="The Broad Institute Genome Sequencing Center for Infectious Disease"/>
            <person name="Wu L."/>
            <person name="Ma J."/>
        </authorList>
    </citation>
    <scope>NUCLEOTIDE SEQUENCE [LARGE SCALE GENOMIC DNA]</scope>
    <source>
        <strain evidence="7">JCM 3272</strain>
    </source>
</reference>